<reference evidence="2 3" key="1">
    <citation type="submission" date="2016-10" db="EMBL/GenBank/DDBJ databases">
        <authorList>
            <person name="de Groot N.N."/>
        </authorList>
    </citation>
    <scope>NUCLEOTIDE SEQUENCE [LARGE SCALE GENOMIC DNA]</scope>
    <source>
        <strain evidence="2 3">DSM 25294</strain>
    </source>
</reference>
<gene>
    <name evidence="2" type="ORF">SAMN04488026_101143</name>
</gene>
<dbReference type="AlphaFoldDB" id="A0A1G8QML6"/>
<proteinExistence type="predicted"/>
<dbReference type="EMBL" id="FNEK01000011">
    <property type="protein sequence ID" value="SDJ05841.1"/>
    <property type="molecule type" value="Genomic_DNA"/>
</dbReference>
<sequence length="175" mass="19431">MFLELIAAVFAAVAAAGVVYLLNRLLGGRLPGWLMPVAAGAMMILFTIRMEYTWFERTSAEFPEDVVVTKVHESTAFFRPWTYVTPLVNRFAAVETSAIRSNEAVPHLRMFDMLLFGRWQPPQVVPMIVDCDAQLGAPLLDTVTFDASGAVENAQWAPIPEDDLTLATVCKEIRP</sequence>
<organism evidence="2 3">
    <name type="scientific">Aliiruegeria lutimaris</name>
    <dbReference type="NCBI Taxonomy" id="571298"/>
    <lineage>
        <taxon>Bacteria</taxon>
        <taxon>Pseudomonadati</taxon>
        <taxon>Pseudomonadota</taxon>
        <taxon>Alphaproteobacteria</taxon>
        <taxon>Rhodobacterales</taxon>
        <taxon>Roseobacteraceae</taxon>
        <taxon>Aliiruegeria</taxon>
    </lineage>
</organism>
<keyword evidence="3" id="KW-1185">Reference proteome</keyword>
<name>A0A1G8QML6_9RHOB</name>
<dbReference type="OrthoDB" id="8601734at2"/>
<evidence type="ECO:0000313" key="3">
    <source>
        <dbReference type="Proteomes" id="UP000199382"/>
    </source>
</evidence>
<dbReference type="Proteomes" id="UP000199382">
    <property type="component" value="Unassembled WGS sequence"/>
</dbReference>
<evidence type="ECO:0000313" key="2">
    <source>
        <dbReference type="EMBL" id="SDJ05841.1"/>
    </source>
</evidence>
<dbReference type="RefSeq" id="WP_093152586.1">
    <property type="nucleotide sequence ID" value="NZ_FNEK01000011.1"/>
</dbReference>
<evidence type="ECO:0000256" key="1">
    <source>
        <dbReference type="SAM" id="Phobius"/>
    </source>
</evidence>
<accession>A0A1G8QML6</accession>
<dbReference type="STRING" id="571298.SAMN04488026_101143"/>
<protein>
    <submittedName>
        <fullName evidence="2">Uncharacterized protein</fullName>
    </submittedName>
</protein>
<keyword evidence="1" id="KW-1133">Transmembrane helix</keyword>
<keyword evidence="1" id="KW-0472">Membrane</keyword>
<keyword evidence="1" id="KW-0812">Transmembrane</keyword>
<feature type="transmembrane region" description="Helical" evidence="1">
    <location>
        <begin position="31"/>
        <end position="48"/>
    </location>
</feature>